<evidence type="ECO:0000259" key="2">
    <source>
        <dbReference type="Pfam" id="PF13439"/>
    </source>
</evidence>
<dbReference type="Gene3D" id="3.40.50.2000">
    <property type="entry name" value="Glycogen Phosphorylase B"/>
    <property type="match status" value="2"/>
</dbReference>
<organism evidence="3 4">
    <name type="scientific">Candidatus Liptonbacteria bacterium RIFOXYB1_FULL_36_10</name>
    <dbReference type="NCBI Taxonomy" id="1798654"/>
    <lineage>
        <taxon>Bacteria</taxon>
        <taxon>Candidatus Liptoniibacteriota</taxon>
    </lineage>
</organism>
<dbReference type="GO" id="GO:0016757">
    <property type="term" value="F:glycosyltransferase activity"/>
    <property type="evidence" value="ECO:0007669"/>
    <property type="project" value="InterPro"/>
</dbReference>
<dbReference type="PANTHER" id="PTHR12526:SF630">
    <property type="entry name" value="GLYCOSYLTRANSFERASE"/>
    <property type="match status" value="1"/>
</dbReference>
<accession>A0A1G2CM29</accession>
<evidence type="ECO:0000313" key="4">
    <source>
        <dbReference type="Proteomes" id="UP000178599"/>
    </source>
</evidence>
<evidence type="ECO:0000313" key="3">
    <source>
        <dbReference type="EMBL" id="OGZ02443.1"/>
    </source>
</evidence>
<dbReference type="InterPro" id="IPR028098">
    <property type="entry name" value="Glyco_trans_4-like_N"/>
</dbReference>
<comment type="caution">
    <text evidence="3">The sequence shown here is derived from an EMBL/GenBank/DDBJ whole genome shotgun (WGS) entry which is preliminary data.</text>
</comment>
<name>A0A1G2CM29_9BACT</name>
<dbReference type="PANTHER" id="PTHR12526">
    <property type="entry name" value="GLYCOSYLTRANSFERASE"/>
    <property type="match status" value="1"/>
</dbReference>
<feature type="domain" description="Glycosyl transferase family 1" evidence="1">
    <location>
        <begin position="215"/>
        <end position="381"/>
    </location>
</feature>
<protein>
    <recommendedName>
        <fullName evidence="5">Glycosyltransferase subfamily 4-like N-terminal domain-containing protein</fullName>
    </recommendedName>
</protein>
<dbReference type="SUPFAM" id="SSF53756">
    <property type="entry name" value="UDP-Glycosyltransferase/glycogen phosphorylase"/>
    <property type="match status" value="1"/>
</dbReference>
<evidence type="ECO:0008006" key="5">
    <source>
        <dbReference type="Google" id="ProtNLM"/>
    </source>
</evidence>
<dbReference type="Proteomes" id="UP000178599">
    <property type="component" value="Unassembled WGS sequence"/>
</dbReference>
<dbReference type="Pfam" id="PF13439">
    <property type="entry name" value="Glyco_transf_4"/>
    <property type="match status" value="1"/>
</dbReference>
<feature type="domain" description="Glycosyltransferase subfamily 4-like N-terminal" evidence="2">
    <location>
        <begin position="16"/>
        <end position="190"/>
    </location>
</feature>
<dbReference type="EMBL" id="MHLE01000031">
    <property type="protein sequence ID" value="OGZ02443.1"/>
    <property type="molecule type" value="Genomic_DNA"/>
</dbReference>
<dbReference type="InterPro" id="IPR001296">
    <property type="entry name" value="Glyco_trans_1"/>
</dbReference>
<dbReference type="Pfam" id="PF00534">
    <property type="entry name" value="Glycos_transf_1"/>
    <property type="match status" value="1"/>
</dbReference>
<proteinExistence type="predicted"/>
<sequence>MRKLKVFFVVTKGDKGGAQKYVGDLSEMLDREKFEVEIFSGRDGEDANPSEIERKFHGAGESKKLKWLSNDFEPHFLFYKDWLALAELYKIFKREKPDVAHLNSSKAGVVGSVAAKLASVPKIVFTAHGWVFTDETLPRWKKSLYAIFHKISSFFQDKIVNVSGFDKNAAISFGAISSERLAVVYNGIDFKKAGEGFLKIKEARKKIRERLGGEKSFKEKEIWVGSLGRLVSEKNFKLLIEAAGKIKETSRLSVGSLRQARNVKKNIKFFVIGEGYEKEKLKLKIKSLKLENDFFVVPPEGEDWKLMQAFDLFVLPSVKEGMPYTLIEAMAAKIPVLTSGVGGMREIMEDEKGYFFRNGDAEDLAEKIIYILNNKKEAKGRVEKAFIFAKDNLNLKRMVMETENVYLGGVSF</sequence>
<gene>
    <name evidence="3" type="ORF">A2390_02835</name>
</gene>
<dbReference type="AlphaFoldDB" id="A0A1G2CM29"/>
<evidence type="ECO:0000259" key="1">
    <source>
        <dbReference type="Pfam" id="PF00534"/>
    </source>
</evidence>
<reference evidence="3 4" key="1">
    <citation type="journal article" date="2016" name="Nat. Commun.">
        <title>Thousands of microbial genomes shed light on interconnected biogeochemical processes in an aquifer system.</title>
        <authorList>
            <person name="Anantharaman K."/>
            <person name="Brown C.T."/>
            <person name="Hug L.A."/>
            <person name="Sharon I."/>
            <person name="Castelle C.J."/>
            <person name="Probst A.J."/>
            <person name="Thomas B.C."/>
            <person name="Singh A."/>
            <person name="Wilkins M.J."/>
            <person name="Karaoz U."/>
            <person name="Brodie E.L."/>
            <person name="Williams K.H."/>
            <person name="Hubbard S.S."/>
            <person name="Banfield J.F."/>
        </authorList>
    </citation>
    <scope>NUCLEOTIDE SEQUENCE [LARGE SCALE GENOMIC DNA]</scope>
</reference>